<dbReference type="InterPro" id="IPR009053">
    <property type="entry name" value="Prefoldin"/>
</dbReference>
<keyword evidence="4" id="KW-0175">Coiled coil</keyword>
<evidence type="ECO:0000256" key="3">
    <source>
        <dbReference type="ARBA" id="ARBA00023186"/>
    </source>
</evidence>
<comment type="caution">
    <text evidence="5">The sequence shown here is derived from an EMBL/GenBank/DDBJ whole genome shotgun (WGS) entry which is preliminary data.</text>
</comment>
<keyword evidence="3" id="KW-0143">Chaperone</keyword>
<reference evidence="5" key="1">
    <citation type="submission" date="2020-05" db="EMBL/GenBank/DDBJ databases">
        <title>Phylogenomic resolution of chytrid fungi.</title>
        <authorList>
            <person name="Stajich J.E."/>
            <person name="Amses K."/>
            <person name="Simmons R."/>
            <person name="Seto K."/>
            <person name="Myers J."/>
            <person name="Bonds A."/>
            <person name="Quandt C.A."/>
            <person name="Barry K."/>
            <person name="Liu P."/>
            <person name="Grigoriev I."/>
            <person name="Longcore J.E."/>
            <person name="James T.Y."/>
        </authorList>
    </citation>
    <scope>NUCLEOTIDE SEQUENCE</scope>
    <source>
        <strain evidence="5">JEL0513</strain>
    </source>
</reference>
<evidence type="ECO:0000256" key="4">
    <source>
        <dbReference type="SAM" id="Coils"/>
    </source>
</evidence>
<dbReference type="SUPFAM" id="SSF46579">
    <property type="entry name" value="Prefoldin"/>
    <property type="match status" value="1"/>
</dbReference>
<evidence type="ECO:0000313" key="6">
    <source>
        <dbReference type="Proteomes" id="UP001211907"/>
    </source>
</evidence>
<keyword evidence="2" id="KW-0963">Cytoplasm</keyword>
<dbReference type="PANTHER" id="PTHR21162">
    <property type="entry name" value="P53 AND DNA DAMAGE-REGULATED PROTEIN"/>
    <property type="match status" value="1"/>
</dbReference>
<dbReference type="AlphaFoldDB" id="A0AAD5T5C1"/>
<dbReference type="InterPro" id="IPR030482">
    <property type="entry name" value="PDRG1"/>
</dbReference>
<dbReference type="GO" id="GO:0005737">
    <property type="term" value="C:cytoplasm"/>
    <property type="evidence" value="ECO:0007669"/>
    <property type="project" value="UniProtKB-SubCell"/>
</dbReference>
<organism evidence="5 6">
    <name type="scientific">Physocladia obscura</name>
    <dbReference type="NCBI Taxonomy" id="109957"/>
    <lineage>
        <taxon>Eukaryota</taxon>
        <taxon>Fungi</taxon>
        <taxon>Fungi incertae sedis</taxon>
        <taxon>Chytridiomycota</taxon>
        <taxon>Chytridiomycota incertae sedis</taxon>
        <taxon>Chytridiomycetes</taxon>
        <taxon>Chytridiales</taxon>
        <taxon>Chytriomycetaceae</taxon>
        <taxon>Physocladia</taxon>
    </lineage>
</organism>
<evidence type="ECO:0000256" key="1">
    <source>
        <dbReference type="ARBA" id="ARBA00004496"/>
    </source>
</evidence>
<evidence type="ECO:0000256" key="2">
    <source>
        <dbReference type="ARBA" id="ARBA00022490"/>
    </source>
</evidence>
<sequence length="136" mass="15542">MDALKDQAEVERLAEDILAARQLLIDLDRRRNETREALACFRQAKVDPKVWFFAGDFSMRLDRDSAKARIESEQEQLNDEIETIRTSLKESTRQLELLEARLHPNAKSATGAVSASTFSNLKPANLNDLLESRRNK</sequence>
<gene>
    <name evidence="5" type="primary">PDRG1</name>
    <name evidence="5" type="ORF">HK100_006610</name>
</gene>
<dbReference type="Gene3D" id="1.10.287.370">
    <property type="match status" value="1"/>
</dbReference>
<name>A0AAD5T5C1_9FUNG</name>
<comment type="subcellular location">
    <subcellularLocation>
        <location evidence="1">Cytoplasm</location>
    </subcellularLocation>
</comment>
<proteinExistence type="predicted"/>
<accession>A0AAD5T5C1</accession>
<dbReference type="CDD" id="cd22860">
    <property type="entry name" value="PDRG1"/>
    <property type="match status" value="1"/>
</dbReference>
<dbReference type="EMBL" id="JADGJH010000307">
    <property type="protein sequence ID" value="KAJ3131241.1"/>
    <property type="molecule type" value="Genomic_DNA"/>
</dbReference>
<dbReference type="PANTHER" id="PTHR21162:SF0">
    <property type="entry name" value="P53 AND DNA DAMAGE-REGULATED PROTEIN 1"/>
    <property type="match status" value="1"/>
</dbReference>
<keyword evidence="6" id="KW-1185">Reference proteome</keyword>
<protein>
    <submittedName>
        <fullName evidence="5">P53 and DNA damage-regulated protein 1</fullName>
    </submittedName>
</protein>
<evidence type="ECO:0000313" key="5">
    <source>
        <dbReference type="EMBL" id="KAJ3131241.1"/>
    </source>
</evidence>
<feature type="coiled-coil region" evidence="4">
    <location>
        <begin position="63"/>
        <end position="101"/>
    </location>
</feature>
<dbReference type="Proteomes" id="UP001211907">
    <property type="component" value="Unassembled WGS sequence"/>
</dbReference>